<comment type="caution">
    <text evidence="6">The sequence shown here is derived from an EMBL/GenBank/DDBJ whole genome shotgun (WGS) entry which is preliminary data.</text>
</comment>
<dbReference type="GO" id="GO:0016491">
    <property type="term" value="F:oxidoreductase activity"/>
    <property type="evidence" value="ECO:0007669"/>
    <property type="project" value="InterPro"/>
</dbReference>
<dbReference type="SUPFAM" id="SSF54928">
    <property type="entry name" value="RNA-binding domain, RBD"/>
    <property type="match status" value="1"/>
</dbReference>
<keyword evidence="3" id="KW-0175">Coiled coil</keyword>
<reference evidence="6 7" key="1">
    <citation type="journal article" date="2022" name="Nat. Ecol. Evol.">
        <title>A masculinizing supergene underlies an exaggerated male reproductive morph in a spider.</title>
        <authorList>
            <person name="Hendrickx F."/>
            <person name="De Corte Z."/>
            <person name="Sonet G."/>
            <person name="Van Belleghem S.M."/>
            <person name="Kostlbacher S."/>
            <person name="Vangestel C."/>
        </authorList>
    </citation>
    <scope>NUCLEOTIDE SEQUENCE [LARGE SCALE GENOMIC DNA]</scope>
    <source>
        <strain evidence="6">W744_W776</strain>
    </source>
</reference>
<dbReference type="InterPro" id="IPR000504">
    <property type="entry name" value="RRM_dom"/>
</dbReference>
<dbReference type="PROSITE" id="PS50102">
    <property type="entry name" value="RRM"/>
    <property type="match status" value="1"/>
</dbReference>
<dbReference type="GO" id="GO:0003723">
    <property type="term" value="F:RNA binding"/>
    <property type="evidence" value="ECO:0007669"/>
    <property type="project" value="UniProtKB-UniRule"/>
</dbReference>
<gene>
    <name evidence="6" type="ORF">JTE90_000290</name>
</gene>
<evidence type="ECO:0000256" key="1">
    <source>
        <dbReference type="ARBA" id="ARBA00022884"/>
    </source>
</evidence>
<sequence>MESTCSSHNSQNIYSEETRRCNDLLVSSDLKHGKKRKHSPEKMSTGSKAKSSPQGNLDHCVEDQGLNKSREEAKSLSPQQAQQQPICTQSTYRTNDYSILPDYYNTNNTVNFSLMMPTTNMACTGIGSYLPTNPCMNPVMDHYPGYYSIPSINITPPRVTKTFSNCALVAPLPSAPVPPRRHRPDGCKTVYVGGLPEMITKEIIKEAFSHCGEILSVRMSRKNFCHISFASEDMVELAMNFSGYYLKIGNKEEAAYNSRIHVDYAKARSDQYEYDCKMRALHTEMLRERGLQAPSPTPIVSYSEFEAASLGELLRDEKTFEQSCGVLIAWLEKGECNKKNASTFYSLIQSVHSHIRKLVDKKNKIEDEITAVKQRLHQQSTDNDKQFRKIESLFNHASVQRVWDHFSRAQRKNIDQWKKQAADIKLQNIEELLEERNECEMDISDSEDQKPTESIENQMSRLREELELLRSSKAKSDKENSALKEANWVMQQNYLDTRKKLEESVKDQSFTINQETSVTGVALSEAHLIASIATFLNVHPLGESIDYICAYLKQMNKDINSGDVENLMKKFSTVFKEDPVEKKFTLLGYK</sequence>
<feature type="region of interest" description="Disordered" evidence="4">
    <location>
        <begin position="1"/>
        <end position="20"/>
    </location>
</feature>
<dbReference type="GO" id="GO:0009897">
    <property type="term" value="C:external side of plasma membrane"/>
    <property type="evidence" value="ECO:0007669"/>
    <property type="project" value="InterPro"/>
</dbReference>
<dbReference type="Gene3D" id="3.30.70.330">
    <property type="match status" value="1"/>
</dbReference>
<dbReference type="Pfam" id="PF00076">
    <property type="entry name" value="RRM_1"/>
    <property type="match status" value="1"/>
</dbReference>
<feature type="region of interest" description="Disordered" evidence="4">
    <location>
        <begin position="25"/>
        <end position="61"/>
    </location>
</feature>
<proteinExistence type="predicted"/>
<dbReference type="InterPro" id="IPR035979">
    <property type="entry name" value="RBD_domain_sf"/>
</dbReference>
<evidence type="ECO:0000313" key="7">
    <source>
        <dbReference type="Proteomes" id="UP000827092"/>
    </source>
</evidence>
<keyword evidence="1 2" id="KW-0694">RNA-binding</keyword>
<dbReference type="EMBL" id="JAFNEN010000027">
    <property type="protein sequence ID" value="KAG8199422.1"/>
    <property type="molecule type" value="Genomic_DNA"/>
</dbReference>
<feature type="coiled-coil region" evidence="3">
    <location>
        <begin position="422"/>
        <end position="479"/>
    </location>
</feature>
<dbReference type="PANTHER" id="PTHR16001">
    <property type="entry name" value="ECTO-NOX DISULFIDE-THIOL EXCHANGER"/>
    <property type="match status" value="1"/>
</dbReference>
<protein>
    <recommendedName>
        <fullName evidence="5">RRM domain-containing protein</fullName>
    </recommendedName>
</protein>
<feature type="compositionally biased region" description="Polar residues" evidence="4">
    <location>
        <begin position="1"/>
        <end position="15"/>
    </location>
</feature>
<accession>A0AAV6VRD0</accession>
<dbReference type="AlphaFoldDB" id="A0AAV6VRD0"/>
<feature type="domain" description="RRM" evidence="5">
    <location>
        <begin position="188"/>
        <end position="267"/>
    </location>
</feature>
<feature type="region of interest" description="Disordered" evidence="4">
    <location>
        <begin position="68"/>
        <end position="87"/>
    </location>
</feature>
<evidence type="ECO:0000256" key="4">
    <source>
        <dbReference type="SAM" id="MobiDB-lite"/>
    </source>
</evidence>
<dbReference type="GO" id="GO:0007624">
    <property type="term" value="P:ultradian rhythm"/>
    <property type="evidence" value="ECO:0007669"/>
    <property type="project" value="InterPro"/>
</dbReference>
<name>A0AAV6VRD0_9ARAC</name>
<dbReference type="Proteomes" id="UP000827092">
    <property type="component" value="Unassembled WGS sequence"/>
</dbReference>
<evidence type="ECO:0000256" key="3">
    <source>
        <dbReference type="SAM" id="Coils"/>
    </source>
</evidence>
<dbReference type="InterPro" id="IPR012677">
    <property type="entry name" value="Nucleotide-bd_a/b_plait_sf"/>
</dbReference>
<dbReference type="SMART" id="SM00360">
    <property type="entry name" value="RRM"/>
    <property type="match status" value="1"/>
</dbReference>
<organism evidence="6 7">
    <name type="scientific">Oedothorax gibbosus</name>
    <dbReference type="NCBI Taxonomy" id="931172"/>
    <lineage>
        <taxon>Eukaryota</taxon>
        <taxon>Metazoa</taxon>
        <taxon>Ecdysozoa</taxon>
        <taxon>Arthropoda</taxon>
        <taxon>Chelicerata</taxon>
        <taxon>Arachnida</taxon>
        <taxon>Araneae</taxon>
        <taxon>Araneomorphae</taxon>
        <taxon>Entelegynae</taxon>
        <taxon>Araneoidea</taxon>
        <taxon>Linyphiidae</taxon>
        <taxon>Erigoninae</taxon>
        <taxon>Oedothorax</taxon>
    </lineage>
</organism>
<dbReference type="InterPro" id="IPR038876">
    <property type="entry name" value="ENOX"/>
</dbReference>
<evidence type="ECO:0000313" key="6">
    <source>
        <dbReference type="EMBL" id="KAG8199422.1"/>
    </source>
</evidence>
<feature type="compositionally biased region" description="Polar residues" evidence="4">
    <location>
        <begin position="42"/>
        <end position="55"/>
    </location>
</feature>
<evidence type="ECO:0000259" key="5">
    <source>
        <dbReference type="PROSITE" id="PS50102"/>
    </source>
</evidence>
<evidence type="ECO:0000256" key="2">
    <source>
        <dbReference type="PROSITE-ProRule" id="PRU00176"/>
    </source>
</evidence>
<keyword evidence="7" id="KW-1185">Reference proteome</keyword>
<dbReference type="PANTHER" id="PTHR16001:SF4">
    <property type="entry name" value="ECTO-NOX DISULFIDE-THIOL EXCHANGER 1-LIKE PROTEIN"/>
    <property type="match status" value="1"/>
</dbReference>